<dbReference type="KEGG" id="aoz:HUE56_06045"/>
<gene>
    <name evidence="1" type="ORF">HUE56_06045</name>
</gene>
<dbReference type="InterPro" id="IPR011330">
    <property type="entry name" value="Glyco_hydro/deAcase_b/a-brl"/>
</dbReference>
<sequence>MTNWTATNWIAVDDELARWTDLGRRCSLWLRDDDAIAASPQLDRLLHCCAQAGIPLGLAVIPADADPSLAQALAGHPNVTPLVHGWSHADHAAPGAKKCEFGPERPADLRQAEAERGLSVLRALFGARLLPLFVPPWNRMAADMPSRLSAAGYRAVSAFGPAPASRDGIAWVNTHLDLIDWHGTRSAVPLDALLDLLCRELRDRREGRQEGRGNPAEPIGLLTHHRVHDAAIWDLLDHLLDRLAAHPAVEWPAVESLG</sequence>
<dbReference type="CDD" id="cd10928">
    <property type="entry name" value="CE4_u4"/>
    <property type="match status" value="1"/>
</dbReference>
<dbReference type="SUPFAM" id="SSF88713">
    <property type="entry name" value="Glycoside hydrolase/deacetylase"/>
    <property type="match status" value="1"/>
</dbReference>
<dbReference type="EMBL" id="CP054617">
    <property type="protein sequence ID" value="QKS50079.1"/>
    <property type="molecule type" value="Genomic_DNA"/>
</dbReference>
<keyword evidence="2" id="KW-1185">Reference proteome</keyword>
<dbReference type="RefSeq" id="WP_149198866.1">
    <property type="nucleotide sequence ID" value="NZ_BSOV01000041.1"/>
</dbReference>
<dbReference type="OrthoDB" id="6086702at2"/>
<dbReference type="Gene3D" id="3.20.20.370">
    <property type="entry name" value="Glycoside hydrolase/deacetylase"/>
    <property type="match status" value="1"/>
</dbReference>
<geneLocation type="plasmid" evidence="1 2">
    <name>unnamed3</name>
</geneLocation>
<evidence type="ECO:0008006" key="3">
    <source>
        <dbReference type="Google" id="ProtNLM"/>
    </source>
</evidence>
<evidence type="ECO:0000313" key="2">
    <source>
        <dbReference type="Proteomes" id="UP000509702"/>
    </source>
</evidence>
<dbReference type="AlphaFoldDB" id="A0A6N1AFS3"/>
<name>A0A6N1AFS3_9PROT</name>
<dbReference type="Proteomes" id="UP000509702">
    <property type="component" value="Plasmid unnamed3"/>
</dbReference>
<dbReference type="GO" id="GO:0005975">
    <property type="term" value="P:carbohydrate metabolic process"/>
    <property type="evidence" value="ECO:0007669"/>
    <property type="project" value="InterPro"/>
</dbReference>
<organism evidence="1 2">
    <name type="scientific">Azospirillum oryzae</name>
    <dbReference type="NCBI Taxonomy" id="286727"/>
    <lineage>
        <taxon>Bacteria</taxon>
        <taxon>Pseudomonadati</taxon>
        <taxon>Pseudomonadota</taxon>
        <taxon>Alphaproteobacteria</taxon>
        <taxon>Rhodospirillales</taxon>
        <taxon>Azospirillaceae</taxon>
        <taxon>Azospirillum</taxon>
    </lineage>
</organism>
<reference evidence="1 2" key="1">
    <citation type="submission" date="2020-06" db="EMBL/GenBank/DDBJ databases">
        <title>Complete genome of Azosprillum oryzae KACC14407.</title>
        <authorList>
            <person name="Kim M."/>
            <person name="Park Y.-J."/>
            <person name="Shin J.-H."/>
        </authorList>
    </citation>
    <scope>NUCLEOTIDE SEQUENCE [LARGE SCALE GENOMIC DNA]</scope>
    <source>
        <strain evidence="1 2">KACC 14407</strain>
        <plasmid evidence="1 2">unnamed3</plasmid>
    </source>
</reference>
<proteinExistence type="predicted"/>
<accession>A0A6N1AFS3</accession>
<dbReference type="InterPro" id="IPR049591">
    <property type="entry name" value="CE4_u4-like"/>
</dbReference>
<evidence type="ECO:0000313" key="1">
    <source>
        <dbReference type="EMBL" id="QKS50079.1"/>
    </source>
</evidence>
<keyword evidence="1" id="KW-0614">Plasmid</keyword>
<protein>
    <recommendedName>
        <fullName evidence="3">Polysaccharide deacetylase</fullName>
    </recommendedName>
</protein>